<feature type="compositionally biased region" description="Gly residues" evidence="3">
    <location>
        <begin position="166"/>
        <end position="177"/>
    </location>
</feature>
<evidence type="ECO:0000256" key="2">
    <source>
        <dbReference type="PROSITE-ProRule" id="PRU00335"/>
    </source>
</evidence>
<proteinExistence type="predicted"/>
<comment type="caution">
    <text evidence="5">The sequence shown here is derived from an EMBL/GenBank/DDBJ whole genome shotgun (WGS) entry which is preliminary data.</text>
</comment>
<dbReference type="Pfam" id="PF00440">
    <property type="entry name" value="TetR_N"/>
    <property type="match status" value="1"/>
</dbReference>
<reference evidence="5 6" key="1">
    <citation type="submission" date="2021-01" db="EMBL/GenBank/DDBJ databases">
        <title>Whole genome shotgun sequence of Microbispora corallina NBRC 16416.</title>
        <authorList>
            <person name="Komaki H."/>
            <person name="Tamura T."/>
        </authorList>
    </citation>
    <scope>NUCLEOTIDE SEQUENCE [LARGE SCALE GENOMIC DNA]</scope>
    <source>
        <strain evidence="5 6">NBRC 16416</strain>
    </source>
</reference>
<dbReference type="InterPro" id="IPR036271">
    <property type="entry name" value="Tet_transcr_reg_TetR-rel_C_sf"/>
</dbReference>
<sequence length="263" mass="28075">MPDMVSSDRPRRAPEREERGRAAERTCERILRAAVAEFGAKGYSGARTAGIAARAGVNQQLISYYFGGKRGLLDELRRRWAAEQAAVTAPGATYVESVAAHLDATLDRPDWARLVIWQALGDGRPPADGDGQATGDADGQAAEGADGSAAAHEDGPAAAHEDGPAAGEGEGRAAGGGDDWEEARRARLRDAVERTRRRQEAGEITGELDAEFLLLLAYALTFAPIALPRVVEDVFGVDPLSREYRDRVLGQLAKLAAPRPVRP</sequence>
<dbReference type="SUPFAM" id="SSF46689">
    <property type="entry name" value="Homeodomain-like"/>
    <property type="match status" value="1"/>
</dbReference>
<protein>
    <recommendedName>
        <fullName evidence="4">HTH tetR-type domain-containing protein</fullName>
    </recommendedName>
</protein>
<feature type="region of interest" description="Disordered" evidence="3">
    <location>
        <begin position="1"/>
        <end position="24"/>
    </location>
</feature>
<evidence type="ECO:0000313" key="6">
    <source>
        <dbReference type="Proteomes" id="UP000603904"/>
    </source>
</evidence>
<feature type="compositionally biased region" description="Basic and acidic residues" evidence="3">
    <location>
        <begin position="151"/>
        <end position="163"/>
    </location>
</feature>
<dbReference type="EMBL" id="BOOC01000018">
    <property type="protein sequence ID" value="GIH41013.1"/>
    <property type="molecule type" value="Genomic_DNA"/>
</dbReference>
<dbReference type="InterPro" id="IPR001647">
    <property type="entry name" value="HTH_TetR"/>
</dbReference>
<keyword evidence="1 2" id="KW-0238">DNA-binding</keyword>
<dbReference type="PRINTS" id="PR00455">
    <property type="entry name" value="HTHTETR"/>
</dbReference>
<evidence type="ECO:0000256" key="3">
    <source>
        <dbReference type="SAM" id="MobiDB-lite"/>
    </source>
</evidence>
<gene>
    <name evidence="5" type="ORF">Mco01_40130</name>
</gene>
<dbReference type="InterPro" id="IPR050109">
    <property type="entry name" value="HTH-type_TetR-like_transc_reg"/>
</dbReference>
<dbReference type="InterPro" id="IPR009057">
    <property type="entry name" value="Homeodomain-like_sf"/>
</dbReference>
<dbReference type="PANTHER" id="PTHR30328">
    <property type="entry name" value="TRANSCRIPTIONAL REPRESSOR"/>
    <property type="match status" value="1"/>
</dbReference>
<feature type="domain" description="HTH tetR-type" evidence="4">
    <location>
        <begin position="24"/>
        <end position="84"/>
    </location>
</feature>
<evidence type="ECO:0000259" key="4">
    <source>
        <dbReference type="PROSITE" id="PS50977"/>
    </source>
</evidence>
<dbReference type="Proteomes" id="UP000603904">
    <property type="component" value="Unassembled WGS sequence"/>
</dbReference>
<feature type="region of interest" description="Disordered" evidence="3">
    <location>
        <begin position="123"/>
        <end position="182"/>
    </location>
</feature>
<dbReference type="PANTHER" id="PTHR30328:SF54">
    <property type="entry name" value="HTH-TYPE TRANSCRIPTIONAL REPRESSOR SCO4008"/>
    <property type="match status" value="1"/>
</dbReference>
<organism evidence="5 6">
    <name type="scientific">Microbispora corallina</name>
    <dbReference type="NCBI Taxonomy" id="83302"/>
    <lineage>
        <taxon>Bacteria</taxon>
        <taxon>Bacillati</taxon>
        <taxon>Actinomycetota</taxon>
        <taxon>Actinomycetes</taxon>
        <taxon>Streptosporangiales</taxon>
        <taxon>Streptosporangiaceae</taxon>
        <taxon>Microbispora</taxon>
    </lineage>
</organism>
<name>A0ABQ4G205_9ACTN</name>
<keyword evidence="6" id="KW-1185">Reference proteome</keyword>
<dbReference type="Gene3D" id="1.10.357.10">
    <property type="entry name" value="Tetracycline Repressor, domain 2"/>
    <property type="match status" value="2"/>
</dbReference>
<evidence type="ECO:0000256" key="1">
    <source>
        <dbReference type="ARBA" id="ARBA00023125"/>
    </source>
</evidence>
<dbReference type="SUPFAM" id="SSF48498">
    <property type="entry name" value="Tetracyclin repressor-like, C-terminal domain"/>
    <property type="match status" value="1"/>
</dbReference>
<evidence type="ECO:0000313" key="5">
    <source>
        <dbReference type="EMBL" id="GIH41013.1"/>
    </source>
</evidence>
<accession>A0ABQ4G205</accession>
<dbReference type="PROSITE" id="PS50977">
    <property type="entry name" value="HTH_TETR_2"/>
    <property type="match status" value="1"/>
</dbReference>
<feature type="compositionally biased region" description="Low complexity" evidence="3">
    <location>
        <begin position="128"/>
        <end position="150"/>
    </location>
</feature>
<feature type="DNA-binding region" description="H-T-H motif" evidence="2">
    <location>
        <begin position="47"/>
        <end position="66"/>
    </location>
</feature>